<evidence type="ECO:0000313" key="8">
    <source>
        <dbReference type="Proteomes" id="UP000002812"/>
    </source>
</evidence>
<dbReference type="Pfam" id="PF00069">
    <property type="entry name" value="Pkinase"/>
    <property type="match status" value="1"/>
</dbReference>
<comment type="similarity">
    <text evidence="4">Belongs to the protein kinase superfamily.</text>
</comment>
<dbReference type="CDD" id="cd13994">
    <property type="entry name" value="STKc_HAL4_like"/>
    <property type="match status" value="1"/>
</dbReference>
<proteinExistence type="inferred from homology"/>
<feature type="binding site" evidence="3">
    <location>
        <position position="153"/>
    </location>
    <ligand>
        <name>ATP</name>
        <dbReference type="ChEBI" id="CHEBI:30616"/>
    </ligand>
</feature>
<dbReference type="EMBL" id="AKHY01000076">
    <property type="protein sequence ID" value="EIT82515.1"/>
    <property type="molecule type" value="Genomic_DNA"/>
</dbReference>
<keyword evidence="7" id="KW-0808">Transferase</keyword>
<dbReference type="GO" id="GO:0005737">
    <property type="term" value="C:cytoplasm"/>
    <property type="evidence" value="ECO:0007669"/>
    <property type="project" value="TreeGrafter"/>
</dbReference>
<dbReference type="GO" id="GO:0004674">
    <property type="term" value="F:protein serine/threonine kinase activity"/>
    <property type="evidence" value="ECO:0007669"/>
    <property type="project" value="UniProtKB-KW"/>
</dbReference>
<keyword evidence="2 3" id="KW-0067">ATP-binding</keyword>
<dbReference type="PROSITE" id="PS00108">
    <property type="entry name" value="PROTEIN_KINASE_ST"/>
    <property type="match status" value="1"/>
</dbReference>
<name>I8U6K3_ASPO3</name>
<dbReference type="InterPro" id="IPR017441">
    <property type="entry name" value="Protein_kinase_ATP_BS"/>
</dbReference>
<dbReference type="PROSITE" id="PS50011">
    <property type="entry name" value="PROTEIN_KINASE_DOM"/>
    <property type="match status" value="1"/>
</dbReference>
<sequence>MPFFPMGTGIQAENDTNTVSGAVPLSPATQVKNRRKRYLDTHPEYFSADLELAATSSLKNLRLLLSQITSKYTPQVPITMPHLTIQDEIKKLRCSDSPTVTRSPSPKKTEKYIVQKLRKQFELTKDTIGDGSFSRVKIVHRKEQGTLVKYAAKFLNREAKVSEQLYEERAWKEFDIARNLHHPNIAEVISLCRHNPHLVFVMEHCQHGDLCDLMAKATLRHGAKKCFFKQMLRGVAYMHSHGIAHHDIKPENLVLADDNVLKLIDFGLSEVFADLLPPDSKGERKLGPVREFPARLYGTPAYLPPELFQGVYSYDARALDVWSCAITAFAIFAGDVPWDLADDEDKSYQAFRGSWQYLLEEYPDLPVTADNFPLTTFAKALPEKELATLLLRMLHPFPEKRMTILEVLEDPWVQAIECCSPESNHSSTVRGDKDCGIPKMHDHRPLTDELASNSD</sequence>
<dbReference type="InterPro" id="IPR000719">
    <property type="entry name" value="Prot_kinase_dom"/>
</dbReference>
<comment type="caution">
    <text evidence="7">The sequence shown here is derived from an EMBL/GenBank/DDBJ whole genome shotgun (WGS) entry which is preliminary data.</text>
</comment>
<dbReference type="PANTHER" id="PTHR24346">
    <property type="entry name" value="MAP/MICROTUBULE AFFINITY-REGULATING KINASE"/>
    <property type="match status" value="1"/>
</dbReference>
<accession>I8U6K3</accession>
<dbReference type="OrthoDB" id="4062651at2759"/>
<keyword evidence="7" id="KW-0418">Kinase</keyword>
<dbReference type="InterPro" id="IPR011009">
    <property type="entry name" value="Kinase-like_dom_sf"/>
</dbReference>
<feature type="compositionally biased region" description="Basic and acidic residues" evidence="5">
    <location>
        <begin position="430"/>
        <end position="447"/>
    </location>
</feature>
<reference evidence="7 8" key="1">
    <citation type="journal article" date="2012" name="Eukaryot. Cell">
        <title>Draft genome sequence of Aspergillus oryzae strain 3.042.</title>
        <authorList>
            <person name="Zhao G."/>
            <person name="Yao Y."/>
            <person name="Qi W."/>
            <person name="Wang C."/>
            <person name="Hou L."/>
            <person name="Zeng B."/>
            <person name="Cao X."/>
        </authorList>
    </citation>
    <scope>NUCLEOTIDE SEQUENCE [LARGE SCALE GENOMIC DNA]</scope>
    <source>
        <strain evidence="7 8">3.042</strain>
    </source>
</reference>
<evidence type="ECO:0000256" key="4">
    <source>
        <dbReference type="RuleBase" id="RU000304"/>
    </source>
</evidence>
<reference evidence="8" key="2">
    <citation type="submission" date="2012-06" db="EMBL/GenBank/DDBJ databases">
        <title>Comparative genomic analyses of Aspergillus oryzae 3.042 and A. oryzae RIB40 for soy-sauce fermentation.</title>
        <authorList>
            <person name="Zhao G."/>
            <person name="Hou L."/>
            <person name="Wang C."/>
            <person name="Cao X."/>
        </authorList>
    </citation>
    <scope>NUCLEOTIDE SEQUENCE [LARGE SCALE GENOMIC DNA]</scope>
    <source>
        <strain evidence="8">3.042</strain>
    </source>
</reference>
<dbReference type="InterPro" id="IPR008271">
    <property type="entry name" value="Ser/Thr_kinase_AS"/>
</dbReference>
<dbReference type="GO" id="GO:0005524">
    <property type="term" value="F:ATP binding"/>
    <property type="evidence" value="ECO:0007669"/>
    <property type="project" value="UniProtKB-UniRule"/>
</dbReference>
<feature type="domain" description="Protein kinase" evidence="6">
    <location>
        <begin position="122"/>
        <end position="413"/>
    </location>
</feature>
<protein>
    <submittedName>
        <fullName evidence="7">Checkpoint kinase</fullName>
    </submittedName>
</protein>
<evidence type="ECO:0000256" key="1">
    <source>
        <dbReference type="ARBA" id="ARBA00022741"/>
    </source>
</evidence>
<evidence type="ECO:0000256" key="3">
    <source>
        <dbReference type="PROSITE-ProRule" id="PRU10141"/>
    </source>
</evidence>
<dbReference type="SUPFAM" id="SSF56112">
    <property type="entry name" value="Protein kinase-like (PK-like)"/>
    <property type="match status" value="1"/>
</dbReference>
<evidence type="ECO:0000259" key="6">
    <source>
        <dbReference type="PROSITE" id="PS50011"/>
    </source>
</evidence>
<evidence type="ECO:0000256" key="2">
    <source>
        <dbReference type="ARBA" id="ARBA00022840"/>
    </source>
</evidence>
<dbReference type="GO" id="GO:0035556">
    <property type="term" value="P:intracellular signal transduction"/>
    <property type="evidence" value="ECO:0007669"/>
    <property type="project" value="TreeGrafter"/>
</dbReference>
<dbReference type="Gene3D" id="1.10.510.10">
    <property type="entry name" value="Transferase(Phosphotransferase) domain 1"/>
    <property type="match status" value="1"/>
</dbReference>
<keyword evidence="4" id="KW-0723">Serine/threonine-protein kinase</keyword>
<evidence type="ECO:0000313" key="7">
    <source>
        <dbReference type="EMBL" id="EIT82515.1"/>
    </source>
</evidence>
<dbReference type="Proteomes" id="UP000002812">
    <property type="component" value="Unassembled WGS sequence"/>
</dbReference>
<dbReference type="PANTHER" id="PTHR24346:SF30">
    <property type="entry name" value="MATERNAL EMBRYONIC LEUCINE ZIPPER KINASE"/>
    <property type="match status" value="1"/>
</dbReference>
<dbReference type="HOGENOM" id="CLU_601258_0_0_1"/>
<dbReference type="PROSITE" id="PS00107">
    <property type="entry name" value="PROTEIN_KINASE_ATP"/>
    <property type="match status" value="1"/>
</dbReference>
<gene>
    <name evidence="7" type="ORF">Ao3042_00267</name>
</gene>
<keyword evidence="1 3" id="KW-0547">Nucleotide-binding</keyword>
<dbReference type="AlphaFoldDB" id="I8U6K3"/>
<feature type="region of interest" description="Disordered" evidence="5">
    <location>
        <begin position="423"/>
        <end position="455"/>
    </location>
</feature>
<dbReference type="SMART" id="SM00220">
    <property type="entry name" value="S_TKc"/>
    <property type="match status" value="1"/>
</dbReference>
<evidence type="ECO:0000256" key="5">
    <source>
        <dbReference type="SAM" id="MobiDB-lite"/>
    </source>
</evidence>
<organism evidence="7 8">
    <name type="scientific">Aspergillus oryzae (strain 3.042)</name>
    <name type="common">Yellow koji mold</name>
    <dbReference type="NCBI Taxonomy" id="1160506"/>
    <lineage>
        <taxon>Eukaryota</taxon>
        <taxon>Fungi</taxon>
        <taxon>Dikarya</taxon>
        <taxon>Ascomycota</taxon>
        <taxon>Pezizomycotina</taxon>
        <taxon>Eurotiomycetes</taxon>
        <taxon>Eurotiomycetidae</taxon>
        <taxon>Eurotiales</taxon>
        <taxon>Aspergillaceae</taxon>
        <taxon>Aspergillus</taxon>
        <taxon>Aspergillus subgen. Circumdati</taxon>
    </lineage>
</organism>